<evidence type="ECO:0000256" key="1">
    <source>
        <dbReference type="SAM" id="MobiDB-lite"/>
    </source>
</evidence>
<feature type="non-terminal residue" evidence="2">
    <location>
        <position position="25"/>
    </location>
</feature>
<dbReference type="AlphaFoldDB" id="A0A8J2JYR6"/>
<keyword evidence="3" id="KW-1185">Reference proteome</keyword>
<protein>
    <submittedName>
        <fullName evidence="2">Uncharacterized protein</fullName>
    </submittedName>
</protein>
<evidence type="ECO:0000313" key="2">
    <source>
        <dbReference type="EMBL" id="CAG7727087.1"/>
    </source>
</evidence>
<organism evidence="2 3">
    <name type="scientific">Allacma fusca</name>
    <dbReference type="NCBI Taxonomy" id="39272"/>
    <lineage>
        <taxon>Eukaryota</taxon>
        <taxon>Metazoa</taxon>
        <taxon>Ecdysozoa</taxon>
        <taxon>Arthropoda</taxon>
        <taxon>Hexapoda</taxon>
        <taxon>Collembola</taxon>
        <taxon>Symphypleona</taxon>
        <taxon>Sminthuridae</taxon>
        <taxon>Allacma</taxon>
    </lineage>
</organism>
<feature type="region of interest" description="Disordered" evidence="1">
    <location>
        <begin position="1"/>
        <end position="25"/>
    </location>
</feature>
<gene>
    <name evidence="2" type="ORF">AFUS01_LOCUS15947</name>
</gene>
<comment type="caution">
    <text evidence="2">The sequence shown here is derived from an EMBL/GenBank/DDBJ whole genome shotgun (WGS) entry which is preliminary data.</text>
</comment>
<reference evidence="2" key="1">
    <citation type="submission" date="2021-06" db="EMBL/GenBank/DDBJ databases">
        <authorList>
            <person name="Hodson N. C."/>
            <person name="Mongue J. A."/>
            <person name="Jaron S. K."/>
        </authorList>
    </citation>
    <scope>NUCLEOTIDE SEQUENCE</scope>
</reference>
<accession>A0A8J2JYR6</accession>
<sequence length="25" mass="2992">MEEAVKRNPFPFGNHDEEITDFVNR</sequence>
<dbReference type="EMBL" id="CAJVCH010143478">
    <property type="protein sequence ID" value="CAG7727087.1"/>
    <property type="molecule type" value="Genomic_DNA"/>
</dbReference>
<evidence type="ECO:0000313" key="3">
    <source>
        <dbReference type="Proteomes" id="UP000708208"/>
    </source>
</evidence>
<proteinExistence type="predicted"/>
<dbReference type="Proteomes" id="UP000708208">
    <property type="component" value="Unassembled WGS sequence"/>
</dbReference>
<name>A0A8J2JYR6_9HEXA</name>